<dbReference type="Proteomes" id="UP000228754">
    <property type="component" value="Unassembled WGS sequence"/>
</dbReference>
<accession>A0A2A5IUA1</accession>
<dbReference type="OrthoDB" id="2936288at2"/>
<dbReference type="AlphaFoldDB" id="A0A2A5IUA1"/>
<proteinExistence type="predicted"/>
<reference evidence="1 2" key="1">
    <citation type="submission" date="2017-06" db="EMBL/GenBank/DDBJ databases">
        <title>Draft Genome Sequence of Bacillus sp Strain 36R Isolated from saline sediment at Atanasia, Sonora, Mexico.</title>
        <authorList>
            <person name="Sanchez Diaz R."/>
            <person name="Quiroz Macias M.E."/>
            <person name="Ibarra Gamez J.C."/>
            <person name="Enciso Ibarra J."/>
            <person name="Gomez Gil B."/>
            <person name="Galaviz Silva L."/>
        </authorList>
    </citation>
    <scope>NUCLEOTIDE SEQUENCE [LARGE SCALE GENOMIC DNA]</scope>
    <source>
        <strain evidence="1 2">36R_ATNSAL</strain>
    </source>
</reference>
<organism evidence="1 2">
    <name type="scientific">Bacillus pumilus</name>
    <name type="common">Bacillus mesentericus</name>
    <dbReference type="NCBI Taxonomy" id="1408"/>
    <lineage>
        <taxon>Bacteria</taxon>
        <taxon>Bacillati</taxon>
        <taxon>Bacillota</taxon>
        <taxon>Bacilli</taxon>
        <taxon>Bacillales</taxon>
        <taxon>Bacillaceae</taxon>
        <taxon>Bacillus</taxon>
    </lineage>
</organism>
<evidence type="ECO:0000313" key="2">
    <source>
        <dbReference type="Proteomes" id="UP000228754"/>
    </source>
</evidence>
<protein>
    <submittedName>
        <fullName evidence="1">Uncharacterized protein</fullName>
    </submittedName>
</protein>
<dbReference type="EMBL" id="NKHG01000100">
    <property type="protein sequence ID" value="PCK20301.1"/>
    <property type="molecule type" value="Genomic_DNA"/>
</dbReference>
<sequence length="91" mass="10312">MKLTDRHLEIMRRIGSGATIWGYMEARLLREVQSFDPSFIKIITGDELEKHDPSVAQLTGVDQLPYFGAFLTSDGFAYLERNSKEGSESIE</sequence>
<evidence type="ECO:0000313" key="1">
    <source>
        <dbReference type="EMBL" id="PCK20301.1"/>
    </source>
</evidence>
<gene>
    <name evidence="1" type="ORF">CEY02_14095</name>
</gene>
<name>A0A2A5IUA1_BACPU</name>
<comment type="caution">
    <text evidence="1">The sequence shown here is derived from an EMBL/GenBank/DDBJ whole genome shotgun (WGS) entry which is preliminary data.</text>
</comment>